<accession>A0A9P5U2H3</accession>
<feature type="signal peptide" evidence="1">
    <location>
        <begin position="1"/>
        <end position="17"/>
    </location>
</feature>
<keyword evidence="1" id="KW-0732">Signal</keyword>
<evidence type="ECO:0000313" key="2">
    <source>
        <dbReference type="EMBL" id="KAF9063542.1"/>
    </source>
</evidence>
<dbReference type="Proteomes" id="UP000772434">
    <property type="component" value="Unassembled WGS sequence"/>
</dbReference>
<sequence length="81" mass="8807">MKFLGTFIYWMIVGAIANQPVPLMIPSVNDKVASITIYVPSFASSRGLCTSVKFSQSPSDPVASNRLWKTIISDHPARGGH</sequence>
<gene>
    <name evidence="2" type="ORF">BDP27DRAFT_1426794</name>
</gene>
<evidence type="ECO:0000313" key="3">
    <source>
        <dbReference type="Proteomes" id="UP000772434"/>
    </source>
</evidence>
<comment type="caution">
    <text evidence="2">The sequence shown here is derived from an EMBL/GenBank/DDBJ whole genome shotgun (WGS) entry which is preliminary data.</text>
</comment>
<name>A0A9P5U2H3_9AGAR</name>
<protein>
    <recommendedName>
        <fullName evidence="4">Secreted protein</fullName>
    </recommendedName>
</protein>
<reference evidence="2" key="1">
    <citation type="submission" date="2020-11" db="EMBL/GenBank/DDBJ databases">
        <authorList>
            <consortium name="DOE Joint Genome Institute"/>
            <person name="Ahrendt S."/>
            <person name="Riley R."/>
            <person name="Andreopoulos W."/>
            <person name="Labutti K."/>
            <person name="Pangilinan J."/>
            <person name="Ruiz-Duenas F.J."/>
            <person name="Barrasa J.M."/>
            <person name="Sanchez-Garcia M."/>
            <person name="Camarero S."/>
            <person name="Miyauchi S."/>
            <person name="Serrano A."/>
            <person name="Linde D."/>
            <person name="Babiker R."/>
            <person name="Drula E."/>
            <person name="Ayuso-Fernandez I."/>
            <person name="Pacheco R."/>
            <person name="Padilla G."/>
            <person name="Ferreira P."/>
            <person name="Barriuso J."/>
            <person name="Kellner H."/>
            <person name="Castanera R."/>
            <person name="Alfaro M."/>
            <person name="Ramirez L."/>
            <person name="Pisabarro A.G."/>
            <person name="Kuo A."/>
            <person name="Tritt A."/>
            <person name="Lipzen A."/>
            <person name="He G."/>
            <person name="Yan M."/>
            <person name="Ng V."/>
            <person name="Cullen D."/>
            <person name="Martin F."/>
            <person name="Rosso M.-N."/>
            <person name="Henrissat B."/>
            <person name="Hibbett D."/>
            <person name="Martinez A.T."/>
            <person name="Grigoriev I.V."/>
        </authorList>
    </citation>
    <scope>NUCLEOTIDE SEQUENCE</scope>
    <source>
        <strain evidence="2">AH 40177</strain>
    </source>
</reference>
<evidence type="ECO:0008006" key="4">
    <source>
        <dbReference type="Google" id="ProtNLM"/>
    </source>
</evidence>
<dbReference type="EMBL" id="JADNRY010000144">
    <property type="protein sequence ID" value="KAF9063542.1"/>
    <property type="molecule type" value="Genomic_DNA"/>
</dbReference>
<organism evidence="2 3">
    <name type="scientific">Rhodocollybia butyracea</name>
    <dbReference type="NCBI Taxonomy" id="206335"/>
    <lineage>
        <taxon>Eukaryota</taxon>
        <taxon>Fungi</taxon>
        <taxon>Dikarya</taxon>
        <taxon>Basidiomycota</taxon>
        <taxon>Agaricomycotina</taxon>
        <taxon>Agaricomycetes</taxon>
        <taxon>Agaricomycetidae</taxon>
        <taxon>Agaricales</taxon>
        <taxon>Marasmiineae</taxon>
        <taxon>Omphalotaceae</taxon>
        <taxon>Rhodocollybia</taxon>
    </lineage>
</organism>
<dbReference type="AlphaFoldDB" id="A0A9P5U2H3"/>
<evidence type="ECO:0000256" key="1">
    <source>
        <dbReference type="SAM" id="SignalP"/>
    </source>
</evidence>
<keyword evidence="3" id="KW-1185">Reference proteome</keyword>
<proteinExistence type="predicted"/>
<feature type="chain" id="PRO_5040216088" description="Secreted protein" evidence="1">
    <location>
        <begin position="18"/>
        <end position="81"/>
    </location>
</feature>